<evidence type="ECO:0000313" key="3">
    <source>
        <dbReference type="Proteomes" id="UP001159329"/>
    </source>
</evidence>
<accession>A0AA42IA74</accession>
<dbReference type="Pfam" id="PF24813">
    <property type="entry name" value="DUF7709"/>
    <property type="match status" value="1"/>
</dbReference>
<proteinExistence type="predicted"/>
<feature type="domain" description="DUF7709" evidence="1">
    <location>
        <begin position="8"/>
        <end position="101"/>
    </location>
</feature>
<protein>
    <recommendedName>
        <fullName evidence="1">DUF7709 domain-containing protein</fullName>
    </recommendedName>
</protein>
<dbReference type="RefSeq" id="WP_150956500.1">
    <property type="nucleotide sequence ID" value="NZ_JAOEEO010000007.1"/>
</dbReference>
<evidence type="ECO:0000259" key="1">
    <source>
        <dbReference type="Pfam" id="PF24813"/>
    </source>
</evidence>
<dbReference type="Proteomes" id="UP001159329">
    <property type="component" value="Unassembled WGS sequence"/>
</dbReference>
<evidence type="ECO:0000313" key="2">
    <source>
        <dbReference type="EMBL" id="MDH0565323.1"/>
    </source>
</evidence>
<dbReference type="InterPro" id="IPR056126">
    <property type="entry name" value="DUF7709"/>
</dbReference>
<dbReference type="AlphaFoldDB" id="A0AA42IA74"/>
<gene>
    <name evidence="2" type="ORF">N7644_16780</name>
</gene>
<dbReference type="EMBL" id="JAOEEO010000007">
    <property type="protein sequence ID" value="MDH0565323.1"/>
    <property type="molecule type" value="Genomic_DNA"/>
</dbReference>
<organism evidence="2 3">
    <name type="scientific">Acinetobacter courvalinii</name>
    <dbReference type="NCBI Taxonomy" id="280147"/>
    <lineage>
        <taxon>Bacteria</taxon>
        <taxon>Pseudomonadati</taxon>
        <taxon>Pseudomonadota</taxon>
        <taxon>Gammaproteobacteria</taxon>
        <taxon>Moraxellales</taxon>
        <taxon>Moraxellaceae</taxon>
        <taxon>Acinetobacter</taxon>
    </lineage>
</organism>
<sequence length="111" mass="12269">MSTIKGTQELSEVNQKVVQEGEVLPQVKLKDGSRVQTGTVATMLHNINLYNAGVRGAIEEELALAVPTLFKVGMFDLFSVEEWINGTNAGRKFVGEKAREFQQKQNELSDS</sequence>
<name>A0AA42IA74_9GAMM</name>
<reference evidence="2" key="1">
    <citation type="submission" date="2022-09" db="EMBL/GenBank/DDBJ databases">
        <title>Intensive care unit water sources are persistently colonized with multi-drug resistant bacteria and are the site of extensive horizontal gene transfer of antibiotic resistance genes.</title>
        <authorList>
            <person name="Diorio-Toth L."/>
        </authorList>
    </citation>
    <scope>NUCLEOTIDE SEQUENCE</scope>
    <source>
        <strain evidence="2">GD04005</strain>
    </source>
</reference>
<comment type="caution">
    <text evidence="2">The sequence shown here is derived from an EMBL/GenBank/DDBJ whole genome shotgun (WGS) entry which is preliminary data.</text>
</comment>